<evidence type="ECO:0000256" key="4">
    <source>
        <dbReference type="ARBA" id="ARBA00022475"/>
    </source>
</evidence>
<feature type="transmembrane region" description="Helical" evidence="12">
    <location>
        <begin position="27"/>
        <end position="49"/>
    </location>
</feature>
<evidence type="ECO:0000256" key="8">
    <source>
        <dbReference type="ARBA" id="ARBA00022777"/>
    </source>
</evidence>
<dbReference type="Pfam" id="PF02743">
    <property type="entry name" value="dCache_1"/>
    <property type="match status" value="1"/>
</dbReference>
<evidence type="ECO:0000256" key="5">
    <source>
        <dbReference type="ARBA" id="ARBA00022553"/>
    </source>
</evidence>
<dbReference type="Gene3D" id="6.10.340.10">
    <property type="match status" value="1"/>
</dbReference>
<dbReference type="InterPro" id="IPR005467">
    <property type="entry name" value="His_kinase_dom"/>
</dbReference>
<name>A0A401URY6_9CLOT</name>
<dbReference type="PANTHER" id="PTHR34220:SF7">
    <property type="entry name" value="SENSOR HISTIDINE KINASE YPDA"/>
    <property type="match status" value="1"/>
</dbReference>
<dbReference type="InterPro" id="IPR050640">
    <property type="entry name" value="Bact_2-comp_sensor_kinase"/>
</dbReference>
<dbReference type="InterPro" id="IPR036890">
    <property type="entry name" value="HATPase_C_sf"/>
</dbReference>
<dbReference type="CDD" id="cd06225">
    <property type="entry name" value="HAMP"/>
    <property type="match status" value="1"/>
</dbReference>
<dbReference type="PROSITE" id="PS50109">
    <property type="entry name" value="HIS_KIN"/>
    <property type="match status" value="1"/>
</dbReference>
<comment type="catalytic activity">
    <reaction evidence="1">
        <text>ATP + protein L-histidine = ADP + protein N-phospho-L-histidine.</text>
        <dbReference type="EC" id="2.7.13.3"/>
    </reaction>
</comment>
<reference evidence="15 16" key="1">
    <citation type="submission" date="2018-11" db="EMBL/GenBank/DDBJ databases">
        <title>Genome sequencing and assembly of Clostridium tagluense strain A121.</title>
        <authorList>
            <person name="Murakami T."/>
            <person name="Segawa T."/>
            <person name="Shcherbakova V.A."/>
            <person name="Mori H."/>
            <person name="Yoshimura Y."/>
        </authorList>
    </citation>
    <scope>NUCLEOTIDE SEQUENCE [LARGE SCALE GENOMIC DNA]</scope>
    <source>
        <strain evidence="15 16">A121</strain>
    </source>
</reference>
<dbReference type="InterPro" id="IPR003594">
    <property type="entry name" value="HATPase_dom"/>
</dbReference>
<dbReference type="RefSeq" id="WP_233439876.1">
    <property type="nucleotide sequence ID" value="NZ_BHYK01000030.1"/>
</dbReference>
<evidence type="ECO:0000256" key="1">
    <source>
        <dbReference type="ARBA" id="ARBA00000085"/>
    </source>
</evidence>
<feature type="domain" description="HAMP" evidence="14">
    <location>
        <begin position="320"/>
        <end position="372"/>
    </location>
</feature>
<dbReference type="AlphaFoldDB" id="A0A401URY6"/>
<dbReference type="CDD" id="cd12912">
    <property type="entry name" value="PDC2_MCP_like"/>
    <property type="match status" value="1"/>
</dbReference>
<evidence type="ECO:0000313" key="16">
    <source>
        <dbReference type="Proteomes" id="UP000287872"/>
    </source>
</evidence>
<organism evidence="15 16">
    <name type="scientific">Clostridium tagluense</name>
    <dbReference type="NCBI Taxonomy" id="360422"/>
    <lineage>
        <taxon>Bacteria</taxon>
        <taxon>Bacillati</taxon>
        <taxon>Bacillota</taxon>
        <taxon>Clostridia</taxon>
        <taxon>Eubacteriales</taxon>
        <taxon>Clostridiaceae</taxon>
        <taxon>Clostridium</taxon>
    </lineage>
</organism>
<feature type="domain" description="Histidine kinase" evidence="13">
    <location>
        <begin position="479"/>
        <end position="586"/>
    </location>
</feature>
<dbReference type="Pfam" id="PF00672">
    <property type="entry name" value="HAMP"/>
    <property type="match status" value="1"/>
</dbReference>
<dbReference type="Proteomes" id="UP000287872">
    <property type="component" value="Unassembled WGS sequence"/>
</dbReference>
<evidence type="ECO:0000256" key="2">
    <source>
        <dbReference type="ARBA" id="ARBA00004651"/>
    </source>
</evidence>
<dbReference type="EMBL" id="BHYK01000030">
    <property type="protein sequence ID" value="GCD12303.1"/>
    <property type="molecule type" value="Genomic_DNA"/>
</dbReference>
<dbReference type="SMART" id="SM00387">
    <property type="entry name" value="HATPase_c"/>
    <property type="match status" value="1"/>
</dbReference>
<dbReference type="GO" id="GO:0005886">
    <property type="term" value="C:plasma membrane"/>
    <property type="evidence" value="ECO:0007669"/>
    <property type="project" value="UniProtKB-SubCell"/>
</dbReference>
<evidence type="ECO:0000256" key="7">
    <source>
        <dbReference type="ARBA" id="ARBA00022692"/>
    </source>
</evidence>
<dbReference type="SMART" id="SM00304">
    <property type="entry name" value="HAMP"/>
    <property type="match status" value="1"/>
</dbReference>
<keyword evidence="6" id="KW-0808">Transferase</keyword>
<keyword evidence="5" id="KW-0597">Phosphoprotein</keyword>
<evidence type="ECO:0000259" key="14">
    <source>
        <dbReference type="PROSITE" id="PS50885"/>
    </source>
</evidence>
<protein>
    <recommendedName>
        <fullName evidence="3">histidine kinase</fullName>
        <ecNumber evidence="3">2.7.13.3</ecNumber>
    </recommendedName>
</protein>
<dbReference type="PANTHER" id="PTHR34220">
    <property type="entry name" value="SENSOR HISTIDINE KINASE YPDA"/>
    <property type="match status" value="1"/>
</dbReference>
<dbReference type="InterPro" id="IPR004358">
    <property type="entry name" value="Sig_transdc_His_kin-like_C"/>
</dbReference>
<keyword evidence="10" id="KW-0902">Two-component regulatory system</keyword>
<dbReference type="PRINTS" id="PR00344">
    <property type="entry name" value="BCTRLSENSOR"/>
</dbReference>
<dbReference type="GO" id="GO:0000155">
    <property type="term" value="F:phosphorelay sensor kinase activity"/>
    <property type="evidence" value="ECO:0007669"/>
    <property type="project" value="InterPro"/>
</dbReference>
<dbReference type="SUPFAM" id="SSF55874">
    <property type="entry name" value="ATPase domain of HSP90 chaperone/DNA topoisomerase II/histidine kinase"/>
    <property type="match status" value="1"/>
</dbReference>
<keyword evidence="9 12" id="KW-1133">Transmembrane helix</keyword>
<keyword evidence="16" id="KW-1185">Reference proteome</keyword>
<evidence type="ECO:0000313" key="15">
    <source>
        <dbReference type="EMBL" id="GCD12303.1"/>
    </source>
</evidence>
<evidence type="ECO:0000256" key="9">
    <source>
        <dbReference type="ARBA" id="ARBA00022989"/>
    </source>
</evidence>
<dbReference type="PROSITE" id="PS50885">
    <property type="entry name" value="HAMP"/>
    <property type="match status" value="1"/>
</dbReference>
<dbReference type="SUPFAM" id="SSF158472">
    <property type="entry name" value="HAMP domain-like"/>
    <property type="match status" value="1"/>
</dbReference>
<sequence>MKSKIKKFFKNPYNVAVSSFKVRGIQFIITISFTLISILAMLFVGIVIYNKFSISLEDNATLSTKQLVNQVNSNIEYYLKGTKEVSNLLEKNIYLNQKIPNSKLKDQMNIIQNIRGDIASLAVFSDKGELIIESSTSVLKDNVNVVNQDWFKSALNKSDNLRFSLPHVQNLFNGKHDWVVSLSRVIYFYKGNERVRGVLLVDMNYSTIGQICQNISIGKRGYIYIVDSDNNIIYHPEQQLINIGLKSEDSEDYLGSYLENSDEGKQLITIKTVDYTNWKVVAVAYMSEILDFKKTSTNFIGWILFVCIILIIFIFGFISAKISHPIKQLEESMKMVEAGDFNIYIDVKGEDEVERLSTAFNLMISKVRYLMAQIVIEQEAKRKSELNALQAQINPHFLYNTLDSIVWMAENEKNDGVITMVTALAKLFRISISRGKNIITVREEMEHAKNYLIIQKIRYKNKFVFEIINQKEVLEYKTLKLILQPLIENSIYHGIEYMVDEGFIKISVSVTNGKLLYEICDNGLGIEPEVLKHILEYREKDNTSSGVGVKNVHERIQLSYGTEFGLEIQSEIEEGTTIKIWLPLIKE</sequence>
<feature type="transmembrane region" description="Helical" evidence="12">
    <location>
        <begin position="299"/>
        <end position="318"/>
    </location>
</feature>
<evidence type="ECO:0000256" key="10">
    <source>
        <dbReference type="ARBA" id="ARBA00023012"/>
    </source>
</evidence>
<comment type="subcellular location">
    <subcellularLocation>
        <location evidence="2">Cell membrane</location>
        <topology evidence="2">Multi-pass membrane protein</topology>
    </subcellularLocation>
</comment>
<keyword evidence="4" id="KW-1003">Cell membrane</keyword>
<evidence type="ECO:0000256" key="6">
    <source>
        <dbReference type="ARBA" id="ARBA00022679"/>
    </source>
</evidence>
<gene>
    <name evidence="15" type="ORF">Ctaglu_39260</name>
</gene>
<accession>A0A401URY6</accession>
<dbReference type="Gene3D" id="3.30.450.20">
    <property type="entry name" value="PAS domain"/>
    <property type="match status" value="2"/>
</dbReference>
<dbReference type="InterPro" id="IPR033479">
    <property type="entry name" value="dCache_1"/>
</dbReference>
<dbReference type="EC" id="2.7.13.3" evidence="3"/>
<evidence type="ECO:0000256" key="12">
    <source>
        <dbReference type="SAM" id="Phobius"/>
    </source>
</evidence>
<dbReference type="Pfam" id="PF06580">
    <property type="entry name" value="His_kinase"/>
    <property type="match status" value="1"/>
</dbReference>
<dbReference type="InterPro" id="IPR010559">
    <property type="entry name" value="Sig_transdc_His_kin_internal"/>
</dbReference>
<evidence type="ECO:0000259" key="13">
    <source>
        <dbReference type="PROSITE" id="PS50109"/>
    </source>
</evidence>
<evidence type="ECO:0000256" key="3">
    <source>
        <dbReference type="ARBA" id="ARBA00012438"/>
    </source>
</evidence>
<dbReference type="Gene3D" id="3.30.565.10">
    <property type="entry name" value="Histidine kinase-like ATPase, C-terminal domain"/>
    <property type="match status" value="1"/>
</dbReference>
<keyword evidence="8 15" id="KW-0418">Kinase</keyword>
<keyword evidence="7 12" id="KW-0812">Transmembrane</keyword>
<dbReference type="Pfam" id="PF02518">
    <property type="entry name" value="HATPase_c"/>
    <property type="match status" value="1"/>
</dbReference>
<comment type="caution">
    <text evidence="15">The sequence shown here is derived from an EMBL/GenBank/DDBJ whole genome shotgun (WGS) entry which is preliminary data.</text>
</comment>
<evidence type="ECO:0000256" key="11">
    <source>
        <dbReference type="ARBA" id="ARBA00023136"/>
    </source>
</evidence>
<dbReference type="InterPro" id="IPR003660">
    <property type="entry name" value="HAMP_dom"/>
</dbReference>
<keyword evidence="11 12" id="KW-0472">Membrane</keyword>
<proteinExistence type="predicted"/>